<gene>
    <name evidence="1" type="ORF">Raf01_69850</name>
</gene>
<dbReference type="InterPro" id="IPR046037">
    <property type="entry name" value="DUF5995"/>
</dbReference>
<organism evidence="1 2">
    <name type="scientific">Rugosimonospora africana</name>
    <dbReference type="NCBI Taxonomy" id="556532"/>
    <lineage>
        <taxon>Bacteria</taxon>
        <taxon>Bacillati</taxon>
        <taxon>Actinomycetota</taxon>
        <taxon>Actinomycetes</taxon>
        <taxon>Micromonosporales</taxon>
        <taxon>Micromonosporaceae</taxon>
        <taxon>Rugosimonospora</taxon>
    </lineage>
</organism>
<evidence type="ECO:0000313" key="1">
    <source>
        <dbReference type="EMBL" id="GIH18813.1"/>
    </source>
</evidence>
<comment type="caution">
    <text evidence="1">The sequence shown here is derived from an EMBL/GenBank/DDBJ whole genome shotgun (WGS) entry which is preliminary data.</text>
</comment>
<keyword evidence="2" id="KW-1185">Reference proteome</keyword>
<dbReference type="AlphaFoldDB" id="A0A8J3QXS1"/>
<protein>
    <submittedName>
        <fullName evidence="1">Uncharacterized protein</fullName>
    </submittedName>
</protein>
<dbReference type="Proteomes" id="UP000642748">
    <property type="component" value="Unassembled WGS sequence"/>
</dbReference>
<dbReference type="EMBL" id="BONZ01000073">
    <property type="protein sequence ID" value="GIH18813.1"/>
    <property type="molecule type" value="Genomic_DNA"/>
</dbReference>
<evidence type="ECO:0000313" key="2">
    <source>
        <dbReference type="Proteomes" id="UP000642748"/>
    </source>
</evidence>
<proteinExistence type="predicted"/>
<sequence>MSGSVWGTVQGEITEVLSRTPQDVADVVAQLGDLQVLLNKATPEDDENPVAAFNHLYWTITSTVLEHLNNGAFRDSEFLTVLDVEFAKRYLNAMRLWGQSSPQTPHSWQVLCRQLNNTNVRSLPAAVAGVNAHVNYDLPFALIRTWTLLSTDSTSEDQHQDYLHVNDIFYEKIPHLRRGYLSTWQLVVDRLNGPFDDWYEDRAVEVARDIAWCDAKRLWEIRDDPRALSHADTSLDRHTALIGWALLSPVCAMLQ</sequence>
<accession>A0A8J3QXS1</accession>
<name>A0A8J3QXS1_9ACTN</name>
<dbReference type="Pfam" id="PF19458">
    <property type="entry name" value="DUF5995"/>
    <property type="match status" value="1"/>
</dbReference>
<reference evidence="1" key="1">
    <citation type="submission" date="2021-01" db="EMBL/GenBank/DDBJ databases">
        <title>Whole genome shotgun sequence of Rugosimonospora africana NBRC 104875.</title>
        <authorList>
            <person name="Komaki H."/>
            <person name="Tamura T."/>
        </authorList>
    </citation>
    <scope>NUCLEOTIDE SEQUENCE</scope>
    <source>
        <strain evidence="1">NBRC 104875</strain>
    </source>
</reference>